<dbReference type="EMBL" id="BPLQ01014364">
    <property type="protein sequence ID" value="GIY79241.1"/>
    <property type="molecule type" value="Genomic_DNA"/>
</dbReference>
<accession>A0AAV4W9R7</accession>
<dbReference type="Proteomes" id="UP001054837">
    <property type="component" value="Unassembled WGS sequence"/>
</dbReference>
<feature type="compositionally biased region" description="Low complexity" evidence="1">
    <location>
        <begin position="133"/>
        <end position="146"/>
    </location>
</feature>
<comment type="caution">
    <text evidence="2">The sequence shown here is derived from an EMBL/GenBank/DDBJ whole genome shotgun (WGS) entry which is preliminary data.</text>
</comment>
<organism evidence="2 3">
    <name type="scientific">Caerostris darwini</name>
    <dbReference type="NCBI Taxonomy" id="1538125"/>
    <lineage>
        <taxon>Eukaryota</taxon>
        <taxon>Metazoa</taxon>
        <taxon>Ecdysozoa</taxon>
        <taxon>Arthropoda</taxon>
        <taxon>Chelicerata</taxon>
        <taxon>Arachnida</taxon>
        <taxon>Araneae</taxon>
        <taxon>Araneomorphae</taxon>
        <taxon>Entelegynae</taxon>
        <taxon>Araneoidea</taxon>
        <taxon>Araneidae</taxon>
        <taxon>Caerostris</taxon>
    </lineage>
</organism>
<evidence type="ECO:0000313" key="2">
    <source>
        <dbReference type="EMBL" id="GIY79241.1"/>
    </source>
</evidence>
<evidence type="ECO:0000256" key="1">
    <source>
        <dbReference type="SAM" id="MobiDB-lite"/>
    </source>
</evidence>
<gene>
    <name evidence="2" type="ORF">CDAR_288251</name>
</gene>
<dbReference type="AlphaFoldDB" id="A0AAV4W9R7"/>
<feature type="region of interest" description="Disordered" evidence="1">
    <location>
        <begin position="112"/>
        <end position="173"/>
    </location>
</feature>
<name>A0AAV4W9R7_9ARAC</name>
<sequence length="194" mass="21469">MNEIDVIGHLIHPLQQTPEQTSPSRQKRRLELYDESILEKECNMNEIDDIGHLIHPPPTNSETNISFKTEKKIRTFTLTQLFKKFFLFFFYLRGSGDEHLFRDRVSRLLIRRRAPPPHAPSPGVRGGGGDVPSGGEPAAHQPPCGRARGRRAGGGRPRPAHQPPMLADVGGAGFPGRRLHVGDLQTLARIPGAG</sequence>
<protein>
    <submittedName>
        <fullName evidence="2">Uncharacterized protein</fullName>
    </submittedName>
</protein>
<keyword evidence="3" id="KW-1185">Reference proteome</keyword>
<evidence type="ECO:0000313" key="3">
    <source>
        <dbReference type="Proteomes" id="UP001054837"/>
    </source>
</evidence>
<proteinExistence type="predicted"/>
<reference evidence="2 3" key="1">
    <citation type="submission" date="2021-06" db="EMBL/GenBank/DDBJ databases">
        <title>Caerostris darwini draft genome.</title>
        <authorList>
            <person name="Kono N."/>
            <person name="Arakawa K."/>
        </authorList>
    </citation>
    <scope>NUCLEOTIDE SEQUENCE [LARGE SCALE GENOMIC DNA]</scope>
</reference>